<feature type="coiled-coil region" evidence="1">
    <location>
        <begin position="8"/>
        <end position="35"/>
    </location>
</feature>
<dbReference type="EMBL" id="FNPI01000018">
    <property type="protein sequence ID" value="SDZ56966.1"/>
    <property type="molecule type" value="Genomic_DNA"/>
</dbReference>
<organism evidence="2 3">
    <name type="scientific">Evansella caseinilytica</name>
    <dbReference type="NCBI Taxonomy" id="1503961"/>
    <lineage>
        <taxon>Bacteria</taxon>
        <taxon>Bacillati</taxon>
        <taxon>Bacillota</taxon>
        <taxon>Bacilli</taxon>
        <taxon>Bacillales</taxon>
        <taxon>Bacillaceae</taxon>
        <taxon>Evansella</taxon>
    </lineage>
</organism>
<name>A0A1H3U3B8_9BACI</name>
<gene>
    <name evidence="2" type="ORF">SAMN05421736_11824</name>
</gene>
<evidence type="ECO:0000313" key="2">
    <source>
        <dbReference type="EMBL" id="SDZ56966.1"/>
    </source>
</evidence>
<dbReference type="Proteomes" id="UP000198935">
    <property type="component" value="Unassembled WGS sequence"/>
</dbReference>
<protein>
    <submittedName>
        <fullName evidence="2">Uncharacterized protein</fullName>
    </submittedName>
</protein>
<dbReference type="AlphaFoldDB" id="A0A1H3U3B8"/>
<keyword evidence="3" id="KW-1185">Reference proteome</keyword>
<evidence type="ECO:0000313" key="3">
    <source>
        <dbReference type="Proteomes" id="UP000198935"/>
    </source>
</evidence>
<sequence>MGNYIADRDELSNMVEQHQRVIKEWDEHAENIKAQQSGFFSMFGDYIIDINVQKETDKYKNDKEAILKFWGEMAQADYDAKRQFQAASEELIRMLPKIEAIIRDIGHNGRVGVDKLNGRISVDKLIGILFADKEMFTELLSKLFSDEVLTKQEKDYLSLYIQHQILKKEGISEVEEIIGFLNNSDMDKLKDRLTNQVLINEESLENEIALIQAYLFMPSGVPNAYNLGDEGEAIEKINMLQTYLSILKNYQIFINEMEIRSGHKLEDYIGIMVPTIELTYSDEENSDIYKLRSTIMSMTMMSAEDKPVEIFEVTRFNGSGANVEITTSQVQDIRNKIDNYPLNYVNATVLNKLYGIVGDLPKGTGFALEVIKDYDEYIKGKSELQYSLTRNEGQALAGALKMEIMISERKDLPNINGENKEILDIIFIPTDATYEILERWEEVSEYYPAIELPGKKLIDSENWAELSNELSYIKTEVLSKSQRPIYEYIYNGVLNRDTLEEMINSIER</sequence>
<keyword evidence="1" id="KW-0175">Coiled coil</keyword>
<dbReference type="STRING" id="1503961.SAMN05421736_11824"/>
<reference evidence="3" key="1">
    <citation type="submission" date="2016-10" db="EMBL/GenBank/DDBJ databases">
        <authorList>
            <person name="Varghese N."/>
            <person name="Submissions S."/>
        </authorList>
    </citation>
    <scope>NUCLEOTIDE SEQUENCE [LARGE SCALE GENOMIC DNA]</scope>
    <source>
        <strain evidence="3">SP</strain>
    </source>
</reference>
<accession>A0A1H3U3B8</accession>
<proteinExistence type="predicted"/>
<evidence type="ECO:0000256" key="1">
    <source>
        <dbReference type="SAM" id="Coils"/>
    </source>
</evidence>
<dbReference type="OrthoDB" id="2865074at2"/>